<dbReference type="OrthoDB" id="9803735at2"/>
<dbReference type="InterPro" id="IPR036390">
    <property type="entry name" value="WH_DNA-bd_sf"/>
</dbReference>
<dbReference type="PANTHER" id="PTHR30419">
    <property type="entry name" value="HTH-TYPE TRANSCRIPTIONAL REGULATOR YBHD"/>
    <property type="match status" value="1"/>
</dbReference>
<dbReference type="Pfam" id="PF03466">
    <property type="entry name" value="LysR_substrate"/>
    <property type="match status" value="1"/>
</dbReference>
<organism evidence="6 7">
    <name type="scientific">Virgibacillus phasianinus</name>
    <dbReference type="NCBI Taxonomy" id="2017483"/>
    <lineage>
        <taxon>Bacteria</taxon>
        <taxon>Bacillati</taxon>
        <taxon>Bacillota</taxon>
        <taxon>Bacilli</taxon>
        <taxon>Bacillales</taxon>
        <taxon>Bacillaceae</taxon>
        <taxon>Virgibacillus</taxon>
    </lineage>
</organism>
<dbReference type="InterPro" id="IPR050950">
    <property type="entry name" value="HTH-type_LysR_regulators"/>
</dbReference>
<comment type="similarity">
    <text evidence="1">Belongs to the LysR transcriptional regulatory family.</text>
</comment>
<dbReference type="InterPro" id="IPR000847">
    <property type="entry name" value="LysR_HTH_N"/>
</dbReference>
<dbReference type="SUPFAM" id="SSF46785">
    <property type="entry name" value="Winged helix' DNA-binding domain"/>
    <property type="match status" value="1"/>
</dbReference>
<dbReference type="CDD" id="cd08438">
    <property type="entry name" value="PBP2_CidR"/>
    <property type="match status" value="1"/>
</dbReference>
<protein>
    <submittedName>
        <fullName evidence="6">LysR family transcriptional regulator</fullName>
    </submittedName>
</protein>
<sequence length="294" mass="33556">MDIRQLTYFVEVVKQKNFTKASQTLLVSQPSISKMIKGLEEELKVTLLDRSERKLKLTDAGQLVYEKALRVLRSVEDVYASVDELVNLQKGTVKMALMPTIGVLLFPTILAGFKKKYPRIDIQLVEYSAKYLELQVEQGDVDIGVTALPVNSEVFETVSLLSEELVLIVDSDHWLADMGSVRLSDLKNESFILFTEDYLLHDMVRRACLQSGFEPKVAYKSSLWDLIGEMVASQLGISLIPRSMVSRFSNLEVREITLSNPHIDWELALIYRKDKYLSYATHEFVSYVKKNNHP</sequence>
<dbReference type="GO" id="GO:0005829">
    <property type="term" value="C:cytosol"/>
    <property type="evidence" value="ECO:0007669"/>
    <property type="project" value="TreeGrafter"/>
</dbReference>
<reference evidence="6 7" key="1">
    <citation type="submission" date="2017-07" db="EMBL/GenBank/DDBJ databases">
        <title>Virgibacillus sp. LM2416.</title>
        <authorList>
            <person name="Tak E.J."/>
            <person name="Bae J.-W."/>
        </authorList>
    </citation>
    <scope>NUCLEOTIDE SEQUENCE [LARGE SCALE GENOMIC DNA]</scope>
    <source>
        <strain evidence="6 7">LM2416</strain>
    </source>
</reference>
<dbReference type="InterPro" id="IPR036388">
    <property type="entry name" value="WH-like_DNA-bd_sf"/>
</dbReference>
<keyword evidence="4" id="KW-0804">Transcription</keyword>
<dbReference type="SUPFAM" id="SSF53850">
    <property type="entry name" value="Periplasmic binding protein-like II"/>
    <property type="match status" value="1"/>
</dbReference>
<keyword evidence="3" id="KW-0238">DNA-binding</keyword>
<gene>
    <name evidence="6" type="ORF">CFK37_17225</name>
</gene>
<evidence type="ECO:0000256" key="2">
    <source>
        <dbReference type="ARBA" id="ARBA00023015"/>
    </source>
</evidence>
<dbReference type="InterPro" id="IPR005119">
    <property type="entry name" value="LysR_subst-bd"/>
</dbReference>
<evidence type="ECO:0000313" key="7">
    <source>
        <dbReference type="Proteomes" id="UP000198312"/>
    </source>
</evidence>
<dbReference type="Gene3D" id="3.40.190.290">
    <property type="match status" value="1"/>
</dbReference>
<evidence type="ECO:0000259" key="5">
    <source>
        <dbReference type="PROSITE" id="PS50931"/>
    </source>
</evidence>
<dbReference type="Proteomes" id="UP000198312">
    <property type="component" value="Chromosome"/>
</dbReference>
<dbReference type="Pfam" id="PF00126">
    <property type="entry name" value="HTH_1"/>
    <property type="match status" value="1"/>
</dbReference>
<proteinExistence type="inferred from homology"/>
<dbReference type="GO" id="GO:0003677">
    <property type="term" value="F:DNA binding"/>
    <property type="evidence" value="ECO:0007669"/>
    <property type="project" value="UniProtKB-KW"/>
</dbReference>
<evidence type="ECO:0000256" key="4">
    <source>
        <dbReference type="ARBA" id="ARBA00023163"/>
    </source>
</evidence>
<dbReference type="AlphaFoldDB" id="A0A220U6V2"/>
<name>A0A220U6V2_9BACI</name>
<evidence type="ECO:0000256" key="3">
    <source>
        <dbReference type="ARBA" id="ARBA00023125"/>
    </source>
</evidence>
<dbReference type="PROSITE" id="PS50931">
    <property type="entry name" value="HTH_LYSR"/>
    <property type="match status" value="1"/>
</dbReference>
<accession>A0A220U6V2</accession>
<dbReference type="EMBL" id="CP022315">
    <property type="protein sequence ID" value="ASK63775.1"/>
    <property type="molecule type" value="Genomic_DNA"/>
</dbReference>
<evidence type="ECO:0000256" key="1">
    <source>
        <dbReference type="ARBA" id="ARBA00009437"/>
    </source>
</evidence>
<keyword evidence="2" id="KW-0805">Transcription regulation</keyword>
<dbReference type="FunFam" id="1.10.10.10:FF:000001">
    <property type="entry name" value="LysR family transcriptional regulator"/>
    <property type="match status" value="1"/>
</dbReference>
<dbReference type="PRINTS" id="PR00039">
    <property type="entry name" value="HTHLYSR"/>
</dbReference>
<dbReference type="PANTHER" id="PTHR30419:SF8">
    <property type="entry name" value="NITROGEN ASSIMILATION TRANSCRIPTIONAL ACTIVATOR-RELATED"/>
    <property type="match status" value="1"/>
</dbReference>
<dbReference type="RefSeq" id="WP_089063034.1">
    <property type="nucleotide sequence ID" value="NZ_CP022315.1"/>
</dbReference>
<dbReference type="Gene3D" id="1.10.10.10">
    <property type="entry name" value="Winged helix-like DNA-binding domain superfamily/Winged helix DNA-binding domain"/>
    <property type="match status" value="1"/>
</dbReference>
<dbReference type="KEGG" id="vil:CFK37_17225"/>
<evidence type="ECO:0000313" key="6">
    <source>
        <dbReference type="EMBL" id="ASK63775.1"/>
    </source>
</evidence>
<dbReference type="GO" id="GO:0003700">
    <property type="term" value="F:DNA-binding transcription factor activity"/>
    <property type="evidence" value="ECO:0007669"/>
    <property type="project" value="InterPro"/>
</dbReference>
<feature type="domain" description="HTH lysR-type" evidence="5">
    <location>
        <begin position="1"/>
        <end position="58"/>
    </location>
</feature>
<keyword evidence="7" id="KW-1185">Reference proteome</keyword>